<evidence type="ECO:0000313" key="2">
    <source>
        <dbReference type="Proteomes" id="UP000192330"/>
    </source>
</evidence>
<keyword evidence="2" id="KW-1185">Reference proteome</keyword>
<reference evidence="1 2" key="1">
    <citation type="submission" date="2017-04" db="EMBL/GenBank/DDBJ databases">
        <authorList>
            <person name="Afonso C.L."/>
            <person name="Miller P.J."/>
            <person name="Scott M.A."/>
            <person name="Spackman E."/>
            <person name="Goraichik I."/>
            <person name="Dimitrov K.M."/>
            <person name="Suarez D.L."/>
            <person name="Swayne D.E."/>
        </authorList>
    </citation>
    <scope>NUCLEOTIDE SEQUENCE [LARGE SCALE GENOMIC DNA]</scope>
    <source>
        <strain evidence="1 2">CGMCC 1.12644</strain>
    </source>
</reference>
<proteinExistence type="predicted"/>
<dbReference type="InterPro" id="IPR053745">
    <property type="entry name" value="Viral_Tail_Comp_sf"/>
</dbReference>
<organism evidence="1 2">
    <name type="scientific">Primorskyibacter flagellatus</name>
    <dbReference type="NCBI Taxonomy" id="1387277"/>
    <lineage>
        <taxon>Bacteria</taxon>
        <taxon>Pseudomonadati</taxon>
        <taxon>Pseudomonadota</taxon>
        <taxon>Alphaproteobacteria</taxon>
        <taxon>Rhodobacterales</taxon>
        <taxon>Roseobacteraceae</taxon>
        <taxon>Primorskyibacter</taxon>
    </lineage>
</organism>
<dbReference type="RefSeq" id="WP_084349912.1">
    <property type="nucleotide sequence ID" value="NZ_FWYD01000001.1"/>
</dbReference>
<dbReference type="InterPro" id="IPR021508">
    <property type="entry name" value="Gp17-like"/>
</dbReference>
<dbReference type="Pfam" id="PF11367">
    <property type="entry name" value="Tail_completion_gp17"/>
    <property type="match status" value="1"/>
</dbReference>
<evidence type="ECO:0000313" key="1">
    <source>
        <dbReference type="EMBL" id="SMC42576.1"/>
    </source>
</evidence>
<dbReference type="OrthoDB" id="7644395at2"/>
<evidence type="ECO:0008006" key="3">
    <source>
        <dbReference type="Google" id="ProtNLM"/>
    </source>
</evidence>
<name>A0A1W1Z2G3_9RHOB</name>
<gene>
    <name evidence="1" type="ORF">SAMN06295998_101174</name>
</gene>
<dbReference type="Gene3D" id="3.30.2000.30">
    <property type="match status" value="1"/>
</dbReference>
<dbReference type="STRING" id="1387277.SAMN06295998_101174"/>
<dbReference type="EMBL" id="FWYD01000001">
    <property type="protein sequence ID" value="SMC42576.1"/>
    <property type="molecule type" value="Genomic_DNA"/>
</dbReference>
<sequence length="136" mass="14259">MSYALSAPLQSAVYACLLADARVQATVGAHVYDALPSGRVPDLYVTLGAEVVRDKSDATGAGAEHDLTITVVTGASGFQQAKEAAAAISDALEDPALTLSRGRLVGMRFLKAQAARVGTGTIRRIDLKFRARVEDN</sequence>
<dbReference type="Proteomes" id="UP000192330">
    <property type="component" value="Unassembled WGS sequence"/>
</dbReference>
<protein>
    <recommendedName>
        <fullName evidence="3">DUF3168 domain-containing protein</fullName>
    </recommendedName>
</protein>
<accession>A0A1W1Z2G3</accession>
<dbReference type="AlphaFoldDB" id="A0A1W1Z2G3"/>